<comment type="caution">
    <text evidence="1">The sequence shown here is derived from an EMBL/GenBank/DDBJ whole genome shotgun (WGS) entry which is preliminary data.</text>
</comment>
<evidence type="ECO:0000313" key="1">
    <source>
        <dbReference type="EMBL" id="PSX07073.1"/>
    </source>
</evidence>
<sequence>MARSRALPDGGVTLTGAGDFISSYANVSDELLLFEKSLIAQIELEVKAYWIEAIETSKRHRESNTSAIDVRKMLEKTFIYYDPKFHKVKRGSTVNYYIYWRKAKFGYFKNESKKVRRGDWVKPNRKATTTTVAIYDTSKFELPLIAEWQRDIIERFEAKFFVLRQILKSSHNFGSTLRDARNAFDLNSNDESILVNDEDTGDNCLITDLNEIAKRLEDVGNDPDSLTKDEIDLLFKADEDQLRVAGINPIIKRIYTGINHP</sequence>
<dbReference type="Proteomes" id="UP000240989">
    <property type="component" value="Unassembled WGS sequence"/>
</dbReference>
<accession>A0ABX5H2A0</accession>
<evidence type="ECO:0000313" key="2">
    <source>
        <dbReference type="Proteomes" id="UP000240989"/>
    </source>
</evidence>
<name>A0ABX5H2A0_PHOAN</name>
<dbReference type="EMBL" id="PYOU01000014">
    <property type="protein sequence ID" value="PSX07073.1"/>
    <property type="molecule type" value="Genomic_DNA"/>
</dbReference>
<gene>
    <name evidence="1" type="ORF">C0W27_16010</name>
</gene>
<keyword evidence="2" id="KW-1185">Reference proteome</keyword>
<reference evidence="1 2" key="1">
    <citation type="submission" date="2018-01" db="EMBL/GenBank/DDBJ databases">
        <title>Whole genome sequencing of Histamine producing bacteria.</title>
        <authorList>
            <person name="Butler K."/>
        </authorList>
    </citation>
    <scope>NUCLEOTIDE SEQUENCE [LARGE SCALE GENOMIC DNA]</scope>
    <source>
        <strain evidence="1 2">A6-1</strain>
    </source>
</reference>
<organism evidence="1 2">
    <name type="scientific">Photobacterium angustum</name>
    <dbReference type="NCBI Taxonomy" id="661"/>
    <lineage>
        <taxon>Bacteria</taxon>
        <taxon>Pseudomonadati</taxon>
        <taxon>Pseudomonadota</taxon>
        <taxon>Gammaproteobacteria</taxon>
        <taxon>Vibrionales</taxon>
        <taxon>Vibrionaceae</taxon>
        <taxon>Photobacterium</taxon>
    </lineage>
</organism>
<protein>
    <submittedName>
        <fullName evidence="1">Uncharacterized protein</fullName>
    </submittedName>
</protein>
<proteinExistence type="predicted"/>
<dbReference type="RefSeq" id="WP_045152904.1">
    <property type="nucleotide sequence ID" value="NZ_JZSW01000007.1"/>
</dbReference>